<evidence type="ECO:0000313" key="1">
    <source>
        <dbReference type="EMBL" id="ARP81510.1"/>
    </source>
</evidence>
<protein>
    <submittedName>
        <fullName evidence="1">Cytoplasmic protein</fullName>
    </submittedName>
</protein>
<dbReference type="EMBL" id="CP021108">
    <property type="protein sequence ID" value="ARP81510.1"/>
    <property type="molecule type" value="Genomic_DNA"/>
</dbReference>
<dbReference type="InterPro" id="IPR009241">
    <property type="entry name" value="HigB-like"/>
</dbReference>
<dbReference type="Pfam" id="PF05973">
    <property type="entry name" value="Gp49"/>
    <property type="match status" value="1"/>
</dbReference>
<dbReference type="RefSeq" id="WP_086064701.1">
    <property type="nucleotide sequence ID" value="NZ_CP021108.1"/>
</dbReference>
<gene>
    <name evidence="1" type="ORF">CAL12_12290</name>
</gene>
<evidence type="ECO:0000313" key="2">
    <source>
        <dbReference type="Proteomes" id="UP000194151"/>
    </source>
</evidence>
<keyword evidence="2" id="KW-1185">Reference proteome</keyword>
<dbReference type="STRING" id="1416806.CAL12_12290"/>
<dbReference type="Proteomes" id="UP000194151">
    <property type="component" value="Chromosome"/>
</dbReference>
<dbReference type="KEGG" id="bgv:CAL12_12290"/>
<dbReference type="AlphaFoldDB" id="A0A1W6YKB9"/>
<name>A0A1W6YKB9_9BORD</name>
<accession>A0A1W6YKB9</accession>
<dbReference type="OrthoDB" id="9797093at2"/>
<proteinExistence type="predicted"/>
<sequence>MQCEKEIRWVGSAYDDLVQFPAVPRRDAGFQLSKIQAGQDPDDWKPFEEVGAGTREIRVRDASGIFRVMYVAKFEEAVYVLHCFQKKTQTISKRDKDIATARYRAVANARRGRP</sequence>
<organism evidence="1 2">
    <name type="scientific">Bordetella genomosp. 8</name>
    <dbReference type="NCBI Taxonomy" id="1416806"/>
    <lineage>
        <taxon>Bacteria</taxon>
        <taxon>Pseudomonadati</taxon>
        <taxon>Pseudomonadota</taxon>
        <taxon>Betaproteobacteria</taxon>
        <taxon>Burkholderiales</taxon>
        <taxon>Alcaligenaceae</taxon>
        <taxon>Bordetella</taxon>
    </lineage>
</organism>
<reference evidence="1 2" key="1">
    <citation type="submission" date="2017-05" db="EMBL/GenBank/DDBJ databases">
        <title>Complete and WGS of Bordetella genogroups.</title>
        <authorList>
            <person name="Spilker T."/>
            <person name="LiPuma J."/>
        </authorList>
    </citation>
    <scope>NUCLEOTIDE SEQUENCE [LARGE SCALE GENOMIC DNA]</scope>
    <source>
        <strain evidence="1 2">AU19157</strain>
    </source>
</reference>